<proteinExistence type="predicted"/>
<dbReference type="OrthoDB" id="2306477at2759"/>
<evidence type="ECO:0000313" key="1">
    <source>
        <dbReference type="EMBL" id="KAA6384679.1"/>
    </source>
</evidence>
<comment type="caution">
    <text evidence="1">The sequence shown here is derived from an EMBL/GenBank/DDBJ whole genome shotgun (WGS) entry which is preliminary data.</text>
</comment>
<organism evidence="1 2">
    <name type="scientific">Streblomastix strix</name>
    <dbReference type="NCBI Taxonomy" id="222440"/>
    <lineage>
        <taxon>Eukaryota</taxon>
        <taxon>Metamonada</taxon>
        <taxon>Preaxostyla</taxon>
        <taxon>Oxymonadida</taxon>
        <taxon>Streblomastigidae</taxon>
        <taxon>Streblomastix</taxon>
    </lineage>
</organism>
<dbReference type="Proteomes" id="UP000324800">
    <property type="component" value="Unassembled WGS sequence"/>
</dbReference>
<protein>
    <submittedName>
        <fullName evidence="1">Uncharacterized protein</fullName>
    </submittedName>
</protein>
<reference evidence="1 2" key="1">
    <citation type="submission" date="2019-03" db="EMBL/GenBank/DDBJ databases">
        <title>Single cell metagenomics reveals metabolic interactions within the superorganism composed of flagellate Streblomastix strix and complex community of Bacteroidetes bacteria on its surface.</title>
        <authorList>
            <person name="Treitli S.C."/>
            <person name="Kolisko M."/>
            <person name="Husnik F."/>
            <person name="Keeling P."/>
            <person name="Hampl V."/>
        </authorList>
    </citation>
    <scope>NUCLEOTIDE SEQUENCE [LARGE SCALE GENOMIC DNA]</scope>
    <source>
        <strain evidence="1">ST1C</strain>
    </source>
</reference>
<sequence length="214" mass="24537">MSNSILESLPKLPRGLNPLQSSCFMDVRIDGDTFTHSAKNENESTILFDLPISKGTARIEFVNVKHLFAVGIADDSVKYSREENPWVAGKQKIVCLDECGQFGHIGEMIKGNSWFNKEGDHVALELNMDAIPRTLTLFINDNEQNNYIANIPEMVRFWAFLFFKNSSFKITKFERNKRPTAKHGQFSVAWQWGQQWKQSDQEKIEQKKGCCTII</sequence>
<evidence type="ECO:0000313" key="2">
    <source>
        <dbReference type="Proteomes" id="UP000324800"/>
    </source>
</evidence>
<gene>
    <name evidence="1" type="ORF">EZS28_019795</name>
</gene>
<name>A0A5J4VQQ3_9EUKA</name>
<dbReference type="EMBL" id="SNRW01005638">
    <property type="protein sequence ID" value="KAA6384679.1"/>
    <property type="molecule type" value="Genomic_DNA"/>
</dbReference>
<accession>A0A5J4VQQ3</accession>
<dbReference type="AlphaFoldDB" id="A0A5J4VQQ3"/>